<evidence type="ECO:0000313" key="2">
    <source>
        <dbReference type="Proteomes" id="UP001647509"/>
    </source>
</evidence>
<reference evidence="1" key="1">
    <citation type="submission" date="2021-05" db="EMBL/GenBank/DDBJ databases">
        <title>Draft genomes of bacteria isolated from model marine particles.</title>
        <authorList>
            <person name="Datta M.S."/>
            <person name="Schwartzman J.A."/>
            <person name="Enke T.N."/>
            <person name="Saavedra J."/>
            <person name="Cermak N."/>
            <person name="Cordero O.X."/>
        </authorList>
    </citation>
    <scope>NUCLEOTIDE SEQUENCE</scope>
    <source>
        <strain evidence="1">I2M19</strain>
    </source>
</reference>
<evidence type="ECO:0000313" key="1">
    <source>
        <dbReference type="EMBL" id="MBU2950591.1"/>
    </source>
</evidence>
<protein>
    <submittedName>
        <fullName evidence="1">AsmA family protein</fullName>
    </submittedName>
</protein>
<comment type="caution">
    <text evidence="1">The sequence shown here is derived from an EMBL/GenBank/DDBJ whole genome shotgun (WGS) entry which is preliminary data.</text>
</comment>
<keyword evidence="2" id="KW-1185">Reference proteome</keyword>
<gene>
    <name evidence="1" type="ORF">KO493_07770</name>
</gene>
<dbReference type="EMBL" id="JAHKPD010000012">
    <property type="protein sequence ID" value="MBU2950591.1"/>
    <property type="molecule type" value="Genomic_DNA"/>
</dbReference>
<sequence>MKKILKITGIILITIIMALIAIPFIFQGRIQELVKQTINKNINANVAFNDVSLSFIKNFPKAGISVTDLVITNFEPFKDETLATAKSISFTMSVKEIFKSANEAMVINSIYVNEALITLKTDKFGNNNYDIAKESEEVNASAEEQPSNFAFSIKDYQIKNSAFTYIDELSNTTAHISEFNHEGHGTFTSEVSELDTETALNLSLSIDSTNYLSNNPIKLDAIIGVDLNNNKYTFKENKAQINELPIHFDGFVQRLDEGQNIDITFENPESDFKNFLALIPKTYSKSIENVRTTGDFIVKGLIKGKLTETTIPTFDVSIVSNNASFKYLDLPKSVEQISINTVIKNTTGNTDDTFIDVNTLNFKIDQDVFKASAHIKNITKNMLVNANLNGVLNLANLTKAYPIDLDHKLTGILKANINTAFDMNAIEANAYDRIKNSGSASLSDFEMTSEDFLKPIQISQADLTFNPGKVSLKQFKAKTGETDLNATGTINNLLGFMFSNKTLKGHFDLNSYLFKVNDFMSKTQEKTEQSTETTATIEAIKIPSFLDCAINAKANMVVYDNLNLEDVTGTLIIKDEQVLLKNVNSSIFNGKLGLSGNVSTKTEIPSFNMALDADSFDIAQSFKDLELLRSLAPIAQIFQGKLNTNINISGDLNNNFTPKLNSLTGQALAELLSTQINKDENGLISKLDNAVDFIDFEDININDIKTKLEFANGKVSVSPFDLNYKDIDITVTGAHGFDKTIDYSAVFNVPAKYLGSDINRLIGKIDDAQVDKMSIPVTANITGSYTSPNVKTDLTSAAKNLSNQLLEIQKEKLLNQGKDEINNLIGDVIGGNKTKSDSLKQDQSKHVEDVLNGIIGSKESTDTTSNKTNDSKKVIKNVLDGFLGGRNKEQDHSK</sequence>
<accession>A0ACC5U8F0</accession>
<organism evidence="1 2">
    <name type="scientific">Pseudotamlana agarivorans</name>
    <dbReference type="NCBI Taxonomy" id="481183"/>
    <lineage>
        <taxon>Bacteria</taxon>
        <taxon>Pseudomonadati</taxon>
        <taxon>Bacteroidota</taxon>
        <taxon>Flavobacteriia</taxon>
        <taxon>Flavobacteriales</taxon>
        <taxon>Flavobacteriaceae</taxon>
        <taxon>Pseudotamlana</taxon>
    </lineage>
</organism>
<name>A0ACC5U8F0_9FLAO</name>
<proteinExistence type="predicted"/>
<dbReference type="Proteomes" id="UP001647509">
    <property type="component" value="Unassembled WGS sequence"/>
</dbReference>